<dbReference type="PANTHER" id="PTHR21197">
    <property type="entry name" value="UDP-GALACTOPYRANOSE MUTASE"/>
    <property type="match status" value="1"/>
</dbReference>
<name>A0A8J6TRC7_9BACT</name>
<dbReference type="GO" id="GO:0016491">
    <property type="term" value="F:oxidoreductase activity"/>
    <property type="evidence" value="ECO:0007669"/>
    <property type="project" value="InterPro"/>
</dbReference>
<accession>A0A8J6TRC7</accession>
<dbReference type="Pfam" id="PF01593">
    <property type="entry name" value="Amino_oxidase"/>
    <property type="match status" value="1"/>
</dbReference>
<evidence type="ECO:0000313" key="2">
    <source>
        <dbReference type="EMBL" id="MBC8433733.1"/>
    </source>
</evidence>
<evidence type="ECO:0000259" key="1">
    <source>
        <dbReference type="Pfam" id="PF01593"/>
    </source>
</evidence>
<dbReference type="Proteomes" id="UP000605201">
    <property type="component" value="Unassembled WGS sequence"/>
</dbReference>
<gene>
    <name evidence="2" type="ORF">H8D96_17625</name>
</gene>
<evidence type="ECO:0000313" key="3">
    <source>
        <dbReference type="Proteomes" id="UP000605201"/>
    </source>
</evidence>
<dbReference type="InterPro" id="IPR002937">
    <property type="entry name" value="Amino_oxidase"/>
</dbReference>
<comment type="caution">
    <text evidence="2">The sequence shown here is derived from an EMBL/GenBank/DDBJ whole genome shotgun (WGS) entry which is preliminary data.</text>
</comment>
<dbReference type="InterPro" id="IPR036188">
    <property type="entry name" value="FAD/NAD-bd_sf"/>
</dbReference>
<dbReference type="AlphaFoldDB" id="A0A8J6TRC7"/>
<dbReference type="GO" id="GO:0005829">
    <property type="term" value="C:cytosol"/>
    <property type="evidence" value="ECO:0007669"/>
    <property type="project" value="TreeGrafter"/>
</dbReference>
<dbReference type="EMBL" id="JACNIG010000327">
    <property type="protein sequence ID" value="MBC8433733.1"/>
    <property type="molecule type" value="Genomic_DNA"/>
</dbReference>
<feature type="domain" description="Amine oxidase" evidence="1">
    <location>
        <begin position="12"/>
        <end position="379"/>
    </location>
</feature>
<reference evidence="2 3" key="1">
    <citation type="submission" date="2020-08" db="EMBL/GenBank/DDBJ databases">
        <title>Bridging the membrane lipid divide: bacteria of the FCB group superphylum have the potential to synthesize archaeal ether lipids.</title>
        <authorList>
            <person name="Villanueva L."/>
            <person name="Von Meijenfeldt F.A.B."/>
            <person name="Westbye A.B."/>
            <person name="Yadav S."/>
            <person name="Hopmans E.C."/>
            <person name="Dutilh B.E."/>
            <person name="Sinninghe Damste J.S."/>
        </authorList>
    </citation>
    <scope>NUCLEOTIDE SEQUENCE [LARGE SCALE GENOMIC DNA]</scope>
    <source>
        <strain evidence="2">NIOZ-UU17</strain>
    </source>
</reference>
<dbReference type="GO" id="GO:0050660">
    <property type="term" value="F:flavin adenine dinucleotide binding"/>
    <property type="evidence" value="ECO:0007669"/>
    <property type="project" value="TreeGrafter"/>
</dbReference>
<dbReference type="SUPFAM" id="SSF51905">
    <property type="entry name" value="FAD/NAD(P)-binding domain"/>
    <property type="match status" value="1"/>
</dbReference>
<dbReference type="PANTHER" id="PTHR21197:SF0">
    <property type="entry name" value="UDP-GALACTOPYRANOSE MUTASE"/>
    <property type="match status" value="1"/>
</dbReference>
<dbReference type="Gene3D" id="3.50.50.60">
    <property type="entry name" value="FAD/NAD(P)-binding domain"/>
    <property type="match status" value="1"/>
</dbReference>
<protein>
    <submittedName>
        <fullName evidence="2">FAD-dependent oxidoreductase</fullName>
    </submittedName>
</protein>
<organism evidence="2 3">
    <name type="scientific">Candidatus Desulfatibia vada</name>
    <dbReference type="NCBI Taxonomy" id="2841696"/>
    <lineage>
        <taxon>Bacteria</taxon>
        <taxon>Pseudomonadati</taxon>
        <taxon>Thermodesulfobacteriota</taxon>
        <taxon>Desulfobacteria</taxon>
        <taxon>Desulfobacterales</taxon>
        <taxon>Desulfobacterales incertae sedis</taxon>
        <taxon>Candidatus Desulfatibia</taxon>
    </lineage>
</organism>
<dbReference type="GO" id="GO:0008767">
    <property type="term" value="F:UDP-galactopyranose mutase activity"/>
    <property type="evidence" value="ECO:0007669"/>
    <property type="project" value="TreeGrafter"/>
</dbReference>
<sequence>MEHKIIILGGGISGLSLAWRLSSKGLKVHVLESESEVGGLAGTLRKDGYCMDIGPHSFFSDDSEIVDTVLELFDNKLIPKPREVKFLYQDRYLDYPLSANSVLFQMGFWSGVLAGLSFMKSRIMPKKRSSAIGEEETVEDWAIENFGEHLYRTFFKPYTEQFWKMPCSELSSRTIPTHTRMSFLNTLRLLLLKPIGKKGSSLIEREMLPTFYPDTGFAEIAERVTDAARDAGTRIQINSSAAAVEELPNGRVRVRYECEGELKEIEGSHVVSTIPLNQFVKILSPAAPPEVQASAKRLDYRSLIALGMVTEKQNILNCGYIYVLDRPYNRISDMNEFSPATSPEGDNILMLEIPCLRDSVVWSASKEELFDMCIGSLAKDGFLAPGDVKRLLIVKAPYAYPIYRKDYAQNLNKLLDHINGRKGISTLGRAGEFIYMDIDKCMRKAFDFADLLIEDQTGYGAI</sequence>
<proteinExistence type="predicted"/>